<dbReference type="InterPro" id="IPR002421">
    <property type="entry name" value="5-3_exonuclease"/>
</dbReference>
<dbReference type="PANTHER" id="PTHR42646">
    <property type="entry name" value="FLAP ENDONUCLEASE XNI"/>
    <property type="match status" value="1"/>
</dbReference>
<dbReference type="Pfam" id="PF01367">
    <property type="entry name" value="5_3_exonuc"/>
    <property type="match status" value="1"/>
</dbReference>
<evidence type="ECO:0000259" key="3">
    <source>
        <dbReference type="SMART" id="SM00475"/>
    </source>
</evidence>
<protein>
    <recommendedName>
        <fullName evidence="3">5'-3' exonuclease domain-containing protein</fullName>
    </recommendedName>
</protein>
<dbReference type="Gene3D" id="1.10.150.20">
    <property type="entry name" value="5' to 3' exonuclease, C-terminal subdomain"/>
    <property type="match status" value="1"/>
</dbReference>
<dbReference type="AlphaFoldDB" id="A0AAV6JWY7"/>
<keyword evidence="5" id="KW-1185">Reference proteome</keyword>
<evidence type="ECO:0000256" key="2">
    <source>
        <dbReference type="ARBA" id="ARBA00022801"/>
    </source>
</evidence>
<dbReference type="EMBL" id="JACTNZ010000006">
    <property type="protein sequence ID" value="KAG5544665.1"/>
    <property type="molecule type" value="Genomic_DNA"/>
</dbReference>
<dbReference type="GO" id="GO:0008409">
    <property type="term" value="F:5'-3' exonuclease activity"/>
    <property type="evidence" value="ECO:0007669"/>
    <property type="project" value="InterPro"/>
</dbReference>
<keyword evidence="1" id="KW-0540">Nuclease</keyword>
<evidence type="ECO:0000313" key="5">
    <source>
        <dbReference type="Proteomes" id="UP000823749"/>
    </source>
</evidence>
<evidence type="ECO:0000256" key="1">
    <source>
        <dbReference type="ARBA" id="ARBA00022722"/>
    </source>
</evidence>
<dbReference type="SUPFAM" id="SSF88723">
    <property type="entry name" value="PIN domain-like"/>
    <property type="match status" value="1"/>
</dbReference>
<dbReference type="InterPro" id="IPR038969">
    <property type="entry name" value="FEN"/>
</dbReference>
<evidence type="ECO:0000313" key="4">
    <source>
        <dbReference type="EMBL" id="KAG5544665.1"/>
    </source>
</evidence>
<organism evidence="4 5">
    <name type="scientific">Rhododendron griersonianum</name>
    <dbReference type="NCBI Taxonomy" id="479676"/>
    <lineage>
        <taxon>Eukaryota</taxon>
        <taxon>Viridiplantae</taxon>
        <taxon>Streptophyta</taxon>
        <taxon>Embryophyta</taxon>
        <taxon>Tracheophyta</taxon>
        <taxon>Spermatophyta</taxon>
        <taxon>Magnoliopsida</taxon>
        <taxon>eudicotyledons</taxon>
        <taxon>Gunneridae</taxon>
        <taxon>Pentapetalae</taxon>
        <taxon>asterids</taxon>
        <taxon>Ericales</taxon>
        <taxon>Ericaceae</taxon>
        <taxon>Ericoideae</taxon>
        <taxon>Rhodoreae</taxon>
        <taxon>Rhododendron</taxon>
    </lineage>
</organism>
<dbReference type="GO" id="GO:0017108">
    <property type="term" value="F:5'-flap endonuclease activity"/>
    <property type="evidence" value="ECO:0007669"/>
    <property type="project" value="InterPro"/>
</dbReference>
<comment type="caution">
    <text evidence="4">The sequence shown here is derived from an EMBL/GenBank/DDBJ whole genome shotgun (WGS) entry which is preliminary data.</text>
</comment>
<gene>
    <name evidence="4" type="ORF">RHGRI_017190</name>
</gene>
<dbReference type="InterPro" id="IPR029060">
    <property type="entry name" value="PIN-like_dom_sf"/>
</dbReference>
<sequence>MFEAAVVSAHVGITTPTTAPCLATLGINQRTKPKALKLWKLRAPAADLSGALTQTVGGQLMQQNNNNFESYSEVNESEVIEKKRRRRRRVFFLDVNPLCYKGSTPSLLSFAHWISLFFSQVSLADPVIAVIDGERGNEYRRQLLPSYKSKRRNFSKGPVWRSHRAVIDVLQKLNVPVSQSSYSLLMSFSTFVVMIVKIEGHEADDVVATLVDEVLRRGYRVVIASPDKDFKQLISEDVQIVMPMHKSDNWSFYTIKHYKAQYHCDPSSDLSLRSIVGDEVDGVPGIQHLVPSFGRKTTLKLFRKHGSLENLLNAAAVRTVGKPYVQDTLTKHADYLRRNYEVLSLRRDVDVRLQEDWLSERETCNDSVILTEFSKLLDETQKRNQ</sequence>
<dbReference type="FunFam" id="1.10.150.20:FF:000042">
    <property type="entry name" value="5'-3' exonuclease family protein"/>
    <property type="match status" value="1"/>
</dbReference>
<dbReference type="SMART" id="SM00475">
    <property type="entry name" value="53EXOc"/>
    <property type="match status" value="1"/>
</dbReference>
<accession>A0AAV6JWY7</accession>
<dbReference type="GO" id="GO:0003677">
    <property type="term" value="F:DNA binding"/>
    <property type="evidence" value="ECO:0007669"/>
    <property type="project" value="InterPro"/>
</dbReference>
<dbReference type="Gene3D" id="3.40.50.1010">
    <property type="entry name" value="5'-nuclease"/>
    <property type="match status" value="1"/>
</dbReference>
<dbReference type="InterPro" id="IPR036279">
    <property type="entry name" value="5-3_exonuclease_C_sf"/>
</dbReference>
<keyword evidence="2" id="KW-0378">Hydrolase</keyword>
<dbReference type="PANTHER" id="PTHR42646:SF4">
    <property type="entry name" value="5'-3' EXONUCLEASE FAMILY PROTEIN"/>
    <property type="match status" value="1"/>
</dbReference>
<name>A0AAV6JWY7_9ERIC</name>
<feature type="domain" description="5'-3' exonuclease" evidence="3">
    <location>
        <begin position="88"/>
        <end position="361"/>
    </location>
</feature>
<dbReference type="Pfam" id="PF02739">
    <property type="entry name" value="5_3_exonuc_N"/>
    <property type="match status" value="1"/>
</dbReference>
<dbReference type="InterPro" id="IPR020046">
    <property type="entry name" value="5-3_exonucl_a-hlix_arch_N"/>
</dbReference>
<dbReference type="Proteomes" id="UP000823749">
    <property type="component" value="Chromosome 6"/>
</dbReference>
<dbReference type="GO" id="GO:0033567">
    <property type="term" value="P:DNA replication, Okazaki fragment processing"/>
    <property type="evidence" value="ECO:0007669"/>
    <property type="project" value="InterPro"/>
</dbReference>
<reference evidence="4 5" key="1">
    <citation type="submission" date="2020-08" db="EMBL/GenBank/DDBJ databases">
        <title>Plant Genome Project.</title>
        <authorList>
            <person name="Zhang R.-G."/>
        </authorList>
    </citation>
    <scope>NUCLEOTIDE SEQUENCE [LARGE SCALE GENOMIC DNA]</scope>
    <source>
        <strain evidence="4">WSP0</strain>
        <tissue evidence="4">Leaf</tissue>
    </source>
</reference>
<dbReference type="InterPro" id="IPR020045">
    <property type="entry name" value="DNA_polI_H3TH"/>
</dbReference>
<dbReference type="SUPFAM" id="SSF47807">
    <property type="entry name" value="5' to 3' exonuclease, C-terminal subdomain"/>
    <property type="match status" value="1"/>
</dbReference>
<proteinExistence type="predicted"/>